<dbReference type="Gene3D" id="2.160.20.10">
    <property type="entry name" value="Single-stranded right-handed beta-helix, Pectin lyase-like"/>
    <property type="match status" value="1"/>
</dbReference>
<evidence type="ECO:0000256" key="10">
    <source>
        <dbReference type="SAM" id="SignalP"/>
    </source>
</evidence>
<comment type="similarity">
    <text evidence="2 9">Belongs to the glycosyl hydrolase 28 family.</text>
</comment>
<evidence type="ECO:0000256" key="6">
    <source>
        <dbReference type="ARBA" id="ARBA00023180"/>
    </source>
</evidence>
<evidence type="ECO:0000313" key="11">
    <source>
        <dbReference type="EMBL" id="KAF3042713.1"/>
    </source>
</evidence>
<dbReference type="GO" id="GO:0005975">
    <property type="term" value="P:carbohydrate metabolic process"/>
    <property type="evidence" value="ECO:0007669"/>
    <property type="project" value="InterPro"/>
</dbReference>
<evidence type="ECO:0000256" key="8">
    <source>
        <dbReference type="ARBA" id="ARBA00023316"/>
    </source>
</evidence>
<keyword evidence="5 9" id="KW-0378">Hydrolase</keyword>
<keyword evidence="7 9" id="KW-0326">Glycosidase</keyword>
<keyword evidence="8" id="KW-0961">Cell wall biogenesis/degradation</keyword>
<comment type="caution">
    <text evidence="11">The sequence shown here is derived from an EMBL/GenBank/DDBJ whole genome shotgun (WGS) entry which is preliminary data.</text>
</comment>
<dbReference type="OrthoDB" id="3684889at2759"/>
<dbReference type="InterPro" id="IPR011050">
    <property type="entry name" value="Pectin_lyase_fold/virulence"/>
</dbReference>
<evidence type="ECO:0000256" key="2">
    <source>
        <dbReference type="ARBA" id="ARBA00008834"/>
    </source>
</evidence>
<feature type="chain" id="PRO_5040412076" description="Glycoside hydrolase family 28 protein" evidence="10">
    <location>
        <begin position="19"/>
        <end position="555"/>
    </location>
</feature>
<evidence type="ECO:0000256" key="5">
    <source>
        <dbReference type="ARBA" id="ARBA00022801"/>
    </source>
</evidence>
<sequence>MRIVQLLPATLLIVQSSASPAQNRKTCTIKSSGTNKTDDAPAIRTAFKECGRHGKVIFEPTTYYVNSVLSITDLEDVDIDVQGELLYWLNASLPVGYQNQSTAFVLGGNNVRIDGHGVGTLNGNGDYWYQWIKKQSNTSNYPGRPHQITFNGLTNSIVKGLRFLRSQMWTMSIIHSYDSAWQDIFINNTGNVVSSSNTDGADTFFSSNLLFKNWTVYNGDDSFSAKANSTNITLLDSHFYHGLGIAIGSIGQYDQQFETVENFRAENIYFEDTLHAFYAKTWTDDRVGFPPNGGGGGLGFAENMRLKNLTKHLPRELRDIIFGYLLLEDGVHARLFHYYNTLDPKAPRHYWNKDFTGDATLRELTESWYRSVRFDFDRSLDFLPHLLAQVDTTLRCRRQEMIGKASFKILQCDLDLWPAADASGIPSPRSLLLKNMECLFLLRPGAKITVILESPLPWFSESKNLQKRQAQFLARVLDIVFPTLIRLHQAGYSLAVCIDPGSNVRFLDGQQIWQYELKNPITPYNAHFSREGFVDRFLKDDGRKLRYRSVPRVAG</sequence>
<keyword evidence="4 10" id="KW-0732">Signal</keyword>
<dbReference type="Proteomes" id="UP000758155">
    <property type="component" value="Unassembled WGS sequence"/>
</dbReference>
<dbReference type="EMBL" id="SWKV01000015">
    <property type="protein sequence ID" value="KAF3042713.1"/>
    <property type="molecule type" value="Genomic_DNA"/>
</dbReference>
<reference evidence="11" key="1">
    <citation type="submission" date="2019-04" db="EMBL/GenBank/DDBJ databases">
        <title>Sequencing of skin fungus with MAO and IRED activity.</title>
        <authorList>
            <person name="Marsaioli A.J."/>
            <person name="Bonatto J.M.C."/>
            <person name="Reis Junior O."/>
        </authorList>
    </citation>
    <scope>NUCLEOTIDE SEQUENCE</scope>
    <source>
        <strain evidence="11">28M1</strain>
    </source>
</reference>
<feature type="signal peptide" evidence="10">
    <location>
        <begin position="1"/>
        <end position="18"/>
    </location>
</feature>
<evidence type="ECO:0000313" key="12">
    <source>
        <dbReference type="Proteomes" id="UP000758155"/>
    </source>
</evidence>
<protein>
    <recommendedName>
        <fullName evidence="13">Glycoside hydrolase family 28 protein</fullName>
    </recommendedName>
</protein>
<keyword evidence="3" id="KW-0964">Secreted</keyword>
<evidence type="ECO:0000256" key="7">
    <source>
        <dbReference type="ARBA" id="ARBA00023295"/>
    </source>
</evidence>
<dbReference type="InterPro" id="IPR000743">
    <property type="entry name" value="Glyco_hydro_28"/>
</dbReference>
<evidence type="ECO:0000256" key="1">
    <source>
        <dbReference type="ARBA" id="ARBA00004613"/>
    </source>
</evidence>
<evidence type="ECO:0000256" key="4">
    <source>
        <dbReference type="ARBA" id="ARBA00022729"/>
    </source>
</evidence>
<dbReference type="PANTHER" id="PTHR31736">
    <property type="match status" value="1"/>
</dbReference>
<organism evidence="11 12">
    <name type="scientific">Didymella heteroderae</name>
    <dbReference type="NCBI Taxonomy" id="1769908"/>
    <lineage>
        <taxon>Eukaryota</taxon>
        <taxon>Fungi</taxon>
        <taxon>Dikarya</taxon>
        <taxon>Ascomycota</taxon>
        <taxon>Pezizomycotina</taxon>
        <taxon>Dothideomycetes</taxon>
        <taxon>Pleosporomycetidae</taxon>
        <taxon>Pleosporales</taxon>
        <taxon>Pleosporineae</taxon>
        <taxon>Didymellaceae</taxon>
        <taxon>Didymella</taxon>
    </lineage>
</organism>
<gene>
    <name evidence="11" type="ORF">E8E12_008847</name>
</gene>
<evidence type="ECO:0008006" key="13">
    <source>
        <dbReference type="Google" id="ProtNLM"/>
    </source>
</evidence>
<dbReference type="GO" id="GO:0071555">
    <property type="term" value="P:cell wall organization"/>
    <property type="evidence" value="ECO:0007669"/>
    <property type="project" value="UniProtKB-KW"/>
</dbReference>
<evidence type="ECO:0000256" key="3">
    <source>
        <dbReference type="ARBA" id="ARBA00022525"/>
    </source>
</evidence>
<dbReference type="Pfam" id="PF00295">
    <property type="entry name" value="Glyco_hydro_28"/>
    <property type="match status" value="1"/>
</dbReference>
<dbReference type="SUPFAM" id="SSF51126">
    <property type="entry name" value="Pectin lyase-like"/>
    <property type="match status" value="1"/>
</dbReference>
<proteinExistence type="inferred from homology"/>
<dbReference type="PANTHER" id="PTHR31736:SF8">
    <property type="entry name" value="PUTATIVE (AFU_ORTHOLOGUE AFUA_7G06410)-RELATED"/>
    <property type="match status" value="1"/>
</dbReference>
<dbReference type="GO" id="GO:0004650">
    <property type="term" value="F:polygalacturonase activity"/>
    <property type="evidence" value="ECO:0007669"/>
    <property type="project" value="InterPro"/>
</dbReference>
<comment type="subcellular location">
    <subcellularLocation>
        <location evidence="1">Secreted</location>
    </subcellularLocation>
</comment>
<evidence type="ECO:0000256" key="9">
    <source>
        <dbReference type="RuleBase" id="RU361169"/>
    </source>
</evidence>
<dbReference type="GO" id="GO:0005576">
    <property type="term" value="C:extracellular region"/>
    <property type="evidence" value="ECO:0007669"/>
    <property type="project" value="UniProtKB-SubCell"/>
</dbReference>
<name>A0A9P5C2C8_9PLEO</name>
<accession>A0A9P5C2C8</accession>
<dbReference type="InterPro" id="IPR012334">
    <property type="entry name" value="Pectin_lyas_fold"/>
</dbReference>
<dbReference type="AlphaFoldDB" id="A0A9P5C2C8"/>
<keyword evidence="12" id="KW-1185">Reference proteome</keyword>
<keyword evidence="6" id="KW-0325">Glycoprotein</keyword>